<keyword evidence="5 8" id="KW-1133">Transmembrane helix</keyword>
<evidence type="ECO:0000313" key="10">
    <source>
        <dbReference type="EMBL" id="HAT4307584.1"/>
    </source>
</evidence>
<dbReference type="Gene3D" id="1.20.1080.10">
    <property type="entry name" value="Glycerol uptake facilitator protein"/>
    <property type="match status" value="1"/>
</dbReference>
<evidence type="ECO:0000313" key="18">
    <source>
        <dbReference type="Proteomes" id="UP000273641"/>
    </source>
</evidence>
<reference evidence="10" key="7">
    <citation type="submission" date="2020-07" db="EMBL/GenBank/DDBJ databases">
        <authorList>
            <consortium name="NCBI Pathogen Detection Project"/>
        </authorList>
    </citation>
    <scope>NUCLEOTIDE SEQUENCE</scope>
    <source>
        <strain evidence="10">C8</strain>
    </source>
</reference>
<dbReference type="NCBIfam" id="TIGR00861">
    <property type="entry name" value="MIP"/>
    <property type="match status" value="1"/>
</dbReference>
<dbReference type="InterPro" id="IPR023271">
    <property type="entry name" value="Aquaporin-like"/>
</dbReference>
<accession>A0A133N7V1</accession>
<evidence type="ECO:0000256" key="8">
    <source>
        <dbReference type="SAM" id="Phobius"/>
    </source>
</evidence>
<evidence type="ECO:0000256" key="1">
    <source>
        <dbReference type="ARBA" id="ARBA00004141"/>
    </source>
</evidence>
<feature type="transmembrane region" description="Helical" evidence="8">
    <location>
        <begin position="82"/>
        <end position="104"/>
    </location>
</feature>
<dbReference type="EMBL" id="LRPU01000066">
    <property type="protein sequence ID" value="KXA12379.1"/>
    <property type="molecule type" value="Genomic_DNA"/>
</dbReference>
<keyword evidence="4 7" id="KW-0812">Transmembrane</keyword>
<evidence type="ECO:0000256" key="2">
    <source>
        <dbReference type="ARBA" id="ARBA00006175"/>
    </source>
</evidence>
<dbReference type="SUPFAM" id="SSF81338">
    <property type="entry name" value="Aquaporin-like"/>
    <property type="match status" value="1"/>
</dbReference>
<dbReference type="Proteomes" id="UP000249986">
    <property type="component" value="Unassembled WGS sequence"/>
</dbReference>
<dbReference type="EMBL" id="JAALLZ010000001">
    <property type="protein sequence ID" value="NGU28614.1"/>
    <property type="molecule type" value="Genomic_DNA"/>
</dbReference>
<evidence type="ECO:0000313" key="13">
    <source>
        <dbReference type="EMBL" id="RQN24591.1"/>
    </source>
</evidence>
<comment type="similarity">
    <text evidence="2 7">Belongs to the MIP/aquaporin (TC 1.A.8) family.</text>
</comment>
<keyword evidence="3 7" id="KW-0813">Transport</keyword>
<evidence type="ECO:0000256" key="7">
    <source>
        <dbReference type="RuleBase" id="RU000477"/>
    </source>
</evidence>
<evidence type="ECO:0000256" key="4">
    <source>
        <dbReference type="ARBA" id="ARBA00022692"/>
    </source>
</evidence>
<dbReference type="AlphaFoldDB" id="A0A133N7V1"/>
<dbReference type="Proteomes" id="UP000273641">
    <property type="component" value="Unassembled WGS sequence"/>
</dbReference>
<dbReference type="Pfam" id="PF00230">
    <property type="entry name" value="MIP"/>
    <property type="match status" value="1"/>
</dbReference>
<dbReference type="PANTHER" id="PTHR43829:SF9">
    <property type="entry name" value="AQUAPORIN-9"/>
    <property type="match status" value="1"/>
</dbReference>
<feature type="transmembrane region" description="Helical" evidence="8">
    <location>
        <begin position="134"/>
        <end position="156"/>
    </location>
</feature>
<dbReference type="Proteomes" id="UP000859547">
    <property type="component" value="Unassembled WGS sequence"/>
</dbReference>
<evidence type="ECO:0000313" key="14">
    <source>
        <dbReference type="EMBL" id="SQB58125.1"/>
    </source>
</evidence>
<proteinExistence type="inferred from homology"/>
<dbReference type="EMBL" id="RQNR01000003">
    <property type="protein sequence ID" value="RQN24591.1"/>
    <property type="molecule type" value="Genomic_DNA"/>
</dbReference>
<reference evidence="13 18" key="5">
    <citation type="submission" date="2018-11" db="EMBL/GenBank/DDBJ databases">
        <title>Draft genome sequences of potential pathogenic Clostridium perfringens from environmental surface water in the North West Province, South Africa.</title>
        <authorList>
            <person name="Fourie J.C.J."/>
            <person name="Sanko T.J."/>
            <person name="Bezuidenhout C."/>
            <person name="Mienie C."/>
            <person name="Adeleke R."/>
        </authorList>
    </citation>
    <scope>NUCLEOTIDE SEQUENCE [LARGE SCALE GENOMIC DNA]</scope>
    <source>
        <strain evidence="13 18">SC4-C13</strain>
    </source>
</reference>
<evidence type="ECO:0000313" key="19">
    <source>
        <dbReference type="Proteomes" id="UP000481454"/>
    </source>
</evidence>
<feature type="transmembrane region" description="Helical" evidence="8">
    <location>
        <begin position="6"/>
        <end position="27"/>
    </location>
</feature>
<reference evidence="11 16" key="2">
    <citation type="submission" date="2016-01" db="EMBL/GenBank/DDBJ databases">
        <authorList>
            <person name="Oliw E.H."/>
        </authorList>
    </citation>
    <scope>NUCLEOTIDE SEQUENCE [LARGE SCALE GENOMIC DNA]</scope>
    <source>
        <strain evidence="11 16">MJR7757A</strain>
    </source>
</reference>
<evidence type="ECO:0000313" key="12">
    <source>
        <dbReference type="EMBL" id="NGU28614.1"/>
    </source>
</evidence>
<dbReference type="Proteomes" id="UP000070646">
    <property type="component" value="Unassembled WGS sequence"/>
</dbReference>
<protein>
    <submittedName>
        <fullName evidence="10">Aquaporin family protein</fullName>
    </submittedName>
    <submittedName>
        <fullName evidence="11">Channel protein, MIP family</fullName>
    </submittedName>
    <submittedName>
        <fullName evidence="9">Glycerol transporter</fullName>
    </submittedName>
    <submittedName>
        <fullName evidence="14">Glycerol uptake facilitator protein</fullName>
    </submittedName>
</protein>
<dbReference type="PANTHER" id="PTHR43829">
    <property type="entry name" value="AQUAPORIN OR AQUAGLYCEROPORIN RELATED"/>
    <property type="match status" value="1"/>
</dbReference>
<dbReference type="Proteomes" id="UP000070260">
    <property type="component" value="Chromosome"/>
</dbReference>
<reference evidence="12 19" key="6">
    <citation type="submission" date="2020-02" db="EMBL/GenBank/DDBJ databases">
        <title>Genomic Insights into the Phylogeny and Genetic Plasticity of the Human and Animal Enteric Pathogen Clostridium perfringens.</title>
        <authorList>
            <person name="Feng Y."/>
            <person name="Hu Y."/>
        </authorList>
    </citation>
    <scope>NUCLEOTIDE SEQUENCE [LARGE SCALE GENOMIC DNA]</scope>
    <source>
        <strain evidence="12 19">CP-40</strain>
    </source>
</reference>
<dbReference type="InterPro" id="IPR000425">
    <property type="entry name" value="MIP"/>
</dbReference>
<dbReference type="EMBL" id="CP010994">
    <property type="protein sequence ID" value="AMN35385.1"/>
    <property type="molecule type" value="Genomic_DNA"/>
</dbReference>
<reference evidence="10" key="3">
    <citation type="journal article" date="2018" name="Genome Biol.">
        <title>SKESA: strategic k-mer extension for scrupulous assemblies.</title>
        <authorList>
            <person name="Souvorov A."/>
            <person name="Agarwala R."/>
            <person name="Lipman D.J."/>
        </authorList>
    </citation>
    <scope>NUCLEOTIDE SEQUENCE</scope>
    <source>
        <strain evidence="10">C8</strain>
    </source>
</reference>
<keyword evidence="6 8" id="KW-0472">Membrane</keyword>
<sequence>MASLLAELIGTMLLIILGDGVVANVVLKKTKGNSSGWIVITTGWALAVAIPAAIFTSVSGALFNPALTIALAIVGQFTWSQVIPYIIAQLLGAFLGAVVVYITYYNHFEETEDQNSKLGVFCTIPEIEDHKINFLTEFIGTFVLTFAVLGIGAQNIDYGVKVIIVGCLIWAIGLSLGGPTGYAINPARDFGPRLAHFLLPIPRKGSSKWEYAWIPIVAPIIGAICGALVYVNIF</sequence>
<dbReference type="GO" id="GO:0015254">
    <property type="term" value="F:glycerol channel activity"/>
    <property type="evidence" value="ECO:0007669"/>
    <property type="project" value="TreeGrafter"/>
</dbReference>
<feature type="transmembrane region" description="Helical" evidence="8">
    <location>
        <begin position="211"/>
        <end position="233"/>
    </location>
</feature>
<evidence type="ECO:0000313" key="17">
    <source>
        <dbReference type="Proteomes" id="UP000249986"/>
    </source>
</evidence>
<evidence type="ECO:0000256" key="5">
    <source>
        <dbReference type="ARBA" id="ARBA00022989"/>
    </source>
</evidence>
<reference evidence="9 15" key="1">
    <citation type="journal article" date="2016" name="PLoS ONE">
        <title>Plasmid Characterization and Chromosome Analysis of Two netF+ Clostridium perfringens Isolates Associated with Foal and Canine Necrotizing Enteritis.</title>
        <authorList>
            <person name="Mehdizadeh Gohari I."/>
            <person name="Kropinski A.M."/>
            <person name="Weese S.J."/>
            <person name="Parreira V.R."/>
            <person name="Whitehead A.E."/>
            <person name="Boerlin P."/>
            <person name="Prescott J.F."/>
        </authorList>
    </citation>
    <scope>NUCLEOTIDE SEQUENCE [LARGE SCALE GENOMIC DNA]</scope>
    <source>
        <strain evidence="9 15">JP838</strain>
    </source>
</reference>
<dbReference type="PATRIC" id="fig|1502.156.peg.1147"/>
<dbReference type="CDD" id="cd00333">
    <property type="entry name" value="MIP"/>
    <property type="match status" value="1"/>
</dbReference>
<organism evidence="11 16">
    <name type="scientific">Clostridium perfringens</name>
    <dbReference type="NCBI Taxonomy" id="1502"/>
    <lineage>
        <taxon>Bacteria</taxon>
        <taxon>Bacillati</taxon>
        <taxon>Bacillota</taxon>
        <taxon>Clostridia</taxon>
        <taxon>Eubacteriales</taxon>
        <taxon>Clostridiaceae</taxon>
        <taxon>Clostridium</taxon>
    </lineage>
</organism>
<name>A0A133N7V1_CLOPF</name>
<dbReference type="EMBL" id="UAWG01000001">
    <property type="protein sequence ID" value="SQB58125.1"/>
    <property type="molecule type" value="Genomic_DNA"/>
</dbReference>
<dbReference type="EMBL" id="DACTCB010000005">
    <property type="protein sequence ID" value="HAT4307584.1"/>
    <property type="molecule type" value="Genomic_DNA"/>
</dbReference>
<dbReference type="OrthoDB" id="9807293at2"/>
<evidence type="ECO:0000256" key="3">
    <source>
        <dbReference type="ARBA" id="ARBA00022448"/>
    </source>
</evidence>
<evidence type="ECO:0000313" key="15">
    <source>
        <dbReference type="Proteomes" id="UP000070260"/>
    </source>
</evidence>
<dbReference type="GO" id="GO:0005886">
    <property type="term" value="C:plasma membrane"/>
    <property type="evidence" value="ECO:0007669"/>
    <property type="project" value="TreeGrafter"/>
</dbReference>
<dbReference type="RefSeq" id="WP_003451988.1">
    <property type="nucleotide sequence ID" value="NZ_AP026870.1"/>
</dbReference>
<reference evidence="14 17" key="4">
    <citation type="submission" date="2018-06" db="EMBL/GenBank/DDBJ databases">
        <authorList>
            <consortium name="Pathogen Informatics"/>
            <person name="Doyle S."/>
        </authorList>
    </citation>
    <scope>NUCLEOTIDE SEQUENCE [LARGE SCALE GENOMIC DNA]</scope>
    <source>
        <strain evidence="14 17">NCTC10719</strain>
    </source>
</reference>
<gene>
    <name evidence="14" type="primary">glpF_1</name>
    <name evidence="13" type="ORF">EHZ11_08540</name>
    <name evidence="12" type="ORF">G6Z34_00625</name>
    <name evidence="11" type="ORF">HMPREF3222_01317</name>
    <name evidence="10" type="ORF">I9080_001369</name>
    <name evidence="9" type="ORF">JFP838_06335</name>
    <name evidence="14" type="ORF">NCTC10719_00723</name>
</gene>
<dbReference type="Proteomes" id="UP000481454">
    <property type="component" value="Unassembled WGS sequence"/>
</dbReference>
<dbReference type="InterPro" id="IPR050363">
    <property type="entry name" value="MIP/Aquaporin"/>
</dbReference>
<evidence type="ECO:0000313" key="16">
    <source>
        <dbReference type="Proteomes" id="UP000070646"/>
    </source>
</evidence>
<feature type="transmembrane region" description="Helical" evidence="8">
    <location>
        <begin position="39"/>
        <end position="62"/>
    </location>
</feature>
<feature type="transmembrane region" description="Helical" evidence="8">
    <location>
        <begin position="162"/>
        <end position="184"/>
    </location>
</feature>
<dbReference type="PRINTS" id="PR00783">
    <property type="entry name" value="MINTRINSICP"/>
</dbReference>
<evidence type="ECO:0000256" key="6">
    <source>
        <dbReference type="ARBA" id="ARBA00023136"/>
    </source>
</evidence>
<comment type="subcellular location">
    <subcellularLocation>
        <location evidence="1">Membrane</location>
        <topology evidence="1">Multi-pass membrane protein</topology>
    </subcellularLocation>
</comment>
<evidence type="ECO:0000313" key="11">
    <source>
        <dbReference type="EMBL" id="KXA12379.1"/>
    </source>
</evidence>
<evidence type="ECO:0000313" key="9">
    <source>
        <dbReference type="EMBL" id="AMN35385.1"/>
    </source>
</evidence>